<dbReference type="Proteomes" id="UP000666915">
    <property type="component" value="Unassembled WGS sequence"/>
</dbReference>
<feature type="transmembrane region" description="Helical" evidence="1">
    <location>
        <begin position="144"/>
        <end position="165"/>
    </location>
</feature>
<keyword evidence="1" id="KW-0472">Membrane</keyword>
<organism evidence="2 3">
    <name type="scientific">Actinomadura nitritigenes</name>
    <dbReference type="NCBI Taxonomy" id="134602"/>
    <lineage>
        <taxon>Bacteria</taxon>
        <taxon>Bacillati</taxon>
        <taxon>Actinomycetota</taxon>
        <taxon>Actinomycetes</taxon>
        <taxon>Streptosporangiales</taxon>
        <taxon>Thermomonosporaceae</taxon>
        <taxon>Actinomadura</taxon>
    </lineage>
</organism>
<reference evidence="2 3" key="1">
    <citation type="submission" date="2021-03" db="EMBL/GenBank/DDBJ databases">
        <authorList>
            <person name="Kanchanasin P."/>
            <person name="Saeng-In P."/>
            <person name="Phongsopitanun W."/>
            <person name="Yuki M."/>
            <person name="Kudo T."/>
            <person name="Ohkuma M."/>
            <person name="Tanasupawat S."/>
        </authorList>
    </citation>
    <scope>NUCLEOTIDE SEQUENCE [LARGE SCALE GENOMIC DNA]</scope>
    <source>
        <strain evidence="2 3">L46</strain>
    </source>
</reference>
<protein>
    <submittedName>
        <fullName evidence="2">Uncharacterized protein</fullName>
    </submittedName>
</protein>
<evidence type="ECO:0000313" key="3">
    <source>
        <dbReference type="Proteomes" id="UP000666915"/>
    </source>
</evidence>
<keyword evidence="1" id="KW-0812">Transmembrane</keyword>
<comment type="caution">
    <text evidence="2">The sequence shown here is derived from an EMBL/GenBank/DDBJ whole genome shotgun (WGS) entry which is preliminary data.</text>
</comment>
<accession>A0ABS3RGK7</accession>
<dbReference type="EMBL" id="JAGEOK010000063">
    <property type="protein sequence ID" value="MBO2445172.1"/>
    <property type="molecule type" value="Genomic_DNA"/>
</dbReference>
<dbReference type="RefSeq" id="WP_208274291.1">
    <property type="nucleotide sequence ID" value="NZ_BAAAGM010000076.1"/>
</dbReference>
<proteinExistence type="predicted"/>
<evidence type="ECO:0000256" key="1">
    <source>
        <dbReference type="SAM" id="Phobius"/>
    </source>
</evidence>
<gene>
    <name evidence="2" type="ORF">J4557_47485</name>
</gene>
<sequence>MNRRTFDALMAGAGLVVATVLIVAGALALWGHRFATDSVRDQLVAQKIYFPAKGSPELASQDVGPYLNRYAGRQLTTGPQAKAYADHFIAVHLKEMSGGQTYAQLSAKAQAQPNNAALAAQVNTVFKGTTLRGMLLNAYAFWEIGRIALIAAYTAFAGAAIMLILSALGMRHLRRTAPTTEVLPKLTQPEETAADGGAA</sequence>
<feature type="transmembrane region" description="Helical" evidence="1">
    <location>
        <begin position="9"/>
        <end position="30"/>
    </location>
</feature>
<keyword evidence="3" id="KW-1185">Reference proteome</keyword>
<evidence type="ECO:0000313" key="2">
    <source>
        <dbReference type="EMBL" id="MBO2445172.1"/>
    </source>
</evidence>
<keyword evidence="1" id="KW-1133">Transmembrane helix</keyword>
<name>A0ABS3RGK7_9ACTN</name>